<dbReference type="EMBL" id="BKCJ010010496">
    <property type="protein sequence ID" value="GEU91848.1"/>
    <property type="molecule type" value="Genomic_DNA"/>
</dbReference>
<comment type="caution">
    <text evidence="1">The sequence shown here is derived from an EMBL/GenBank/DDBJ whole genome shotgun (WGS) entry which is preliminary data.</text>
</comment>
<proteinExistence type="predicted"/>
<name>A0A6L2P002_TANCI</name>
<organism evidence="1">
    <name type="scientific">Tanacetum cinerariifolium</name>
    <name type="common">Dalmatian daisy</name>
    <name type="synonym">Chrysanthemum cinerariifolium</name>
    <dbReference type="NCBI Taxonomy" id="118510"/>
    <lineage>
        <taxon>Eukaryota</taxon>
        <taxon>Viridiplantae</taxon>
        <taxon>Streptophyta</taxon>
        <taxon>Embryophyta</taxon>
        <taxon>Tracheophyta</taxon>
        <taxon>Spermatophyta</taxon>
        <taxon>Magnoliopsida</taxon>
        <taxon>eudicotyledons</taxon>
        <taxon>Gunneridae</taxon>
        <taxon>Pentapetalae</taxon>
        <taxon>asterids</taxon>
        <taxon>campanulids</taxon>
        <taxon>Asterales</taxon>
        <taxon>Asteraceae</taxon>
        <taxon>Asteroideae</taxon>
        <taxon>Anthemideae</taxon>
        <taxon>Anthemidinae</taxon>
        <taxon>Tanacetum</taxon>
    </lineage>
</organism>
<evidence type="ECO:0000313" key="1">
    <source>
        <dbReference type="EMBL" id="GEU91848.1"/>
    </source>
</evidence>
<sequence length="222" mass="25174">MELIWLDKIGWKGSDDYTEVTYDKEKCLSDHYTAPVTPPPLAYISTPLFLATMEHFDTFFMGDEVISTILAREINEFIKSSVDDLVSILRESKLGEPLDTLSTGDREVDSIPSRDIEELERLLVDDPVPVPRVFDEPLGHSDLISRSFDVTFPNPLFNFNDDYTLCYNNPLFDEEFEDISSLDPPKSTPVIDESSLLVTPPPASNQLSLREVDRFDPSFSLT</sequence>
<accession>A0A6L2P002</accession>
<dbReference type="AlphaFoldDB" id="A0A6L2P002"/>
<protein>
    <submittedName>
        <fullName evidence="1">NAC domain-containing protein</fullName>
    </submittedName>
</protein>
<reference evidence="1" key="1">
    <citation type="journal article" date="2019" name="Sci. Rep.">
        <title>Draft genome of Tanacetum cinerariifolium, the natural source of mosquito coil.</title>
        <authorList>
            <person name="Yamashiro T."/>
            <person name="Shiraishi A."/>
            <person name="Satake H."/>
            <person name="Nakayama K."/>
        </authorList>
    </citation>
    <scope>NUCLEOTIDE SEQUENCE</scope>
</reference>
<gene>
    <name evidence="1" type="ORF">Tci_063826</name>
</gene>